<comment type="caution">
    <text evidence="2">The sequence shown here is derived from an EMBL/GenBank/DDBJ whole genome shotgun (WGS) entry which is preliminary data.</text>
</comment>
<feature type="transmembrane region" description="Helical" evidence="1">
    <location>
        <begin position="27"/>
        <end position="50"/>
    </location>
</feature>
<dbReference type="Proteomes" id="UP000297814">
    <property type="component" value="Unassembled WGS sequence"/>
</dbReference>
<protein>
    <submittedName>
        <fullName evidence="2">Uncharacterized protein</fullName>
    </submittedName>
</protein>
<accession>A0A4Z1GJF6</accession>
<gene>
    <name evidence="2" type="ORF">BHYA_0214g00140</name>
</gene>
<name>A0A4Z1GJF6_9HELO</name>
<organism evidence="2 3">
    <name type="scientific">Botrytis hyacinthi</name>
    <dbReference type="NCBI Taxonomy" id="278943"/>
    <lineage>
        <taxon>Eukaryota</taxon>
        <taxon>Fungi</taxon>
        <taxon>Dikarya</taxon>
        <taxon>Ascomycota</taxon>
        <taxon>Pezizomycotina</taxon>
        <taxon>Leotiomycetes</taxon>
        <taxon>Helotiales</taxon>
        <taxon>Sclerotiniaceae</taxon>
        <taxon>Botrytis</taxon>
    </lineage>
</organism>
<feature type="transmembrane region" description="Helical" evidence="1">
    <location>
        <begin position="71"/>
        <end position="90"/>
    </location>
</feature>
<keyword evidence="3" id="KW-1185">Reference proteome</keyword>
<evidence type="ECO:0000313" key="3">
    <source>
        <dbReference type="Proteomes" id="UP000297814"/>
    </source>
</evidence>
<keyword evidence="1" id="KW-1133">Transmembrane helix</keyword>
<sequence length="119" mass="13347">MSRQSTEPMIGGLPPPPGVIPNFEDPYSIASVLHGFTILLLVLSTFSTIIRMYTRFQIMKDHGWEDYLPDIMLVAWLGFLAYCAVGYPALKYGAGVHQWNVPATSVIEWAKASTYTHRI</sequence>
<evidence type="ECO:0000313" key="2">
    <source>
        <dbReference type="EMBL" id="TGO34063.1"/>
    </source>
</evidence>
<dbReference type="AlphaFoldDB" id="A0A4Z1GJF6"/>
<dbReference type="EMBL" id="PQXK01000214">
    <property type="protein sequence ID" value="TGO34063.1"/>
    <property type="molecule type" value="Genomic_DNA"/>
</dbReference>
<reference evidence="2 3" key="1">
    <citation type="submission" date="2017-12" db="EMBL/GenBank/DDBJ databases">
        <title>Comparative genomics of Botrytis spp.</title>
        <authorList>
            <person name="Valero-Jimenez C.A."/>
            <person name="Tapia P."/>
            <person name="Veloso J."/>
            <person name="Silva-Moreno E."/>
            <person name="Staats M."/>
            <person name="Valdes J.H."/>
            <person name="Van Kan J.A.L."/>
        </authorList>
    </citation>
    <scope>NUCLEOTIDE SEQUENCE [LARGE SCALE GENOMIC DNA]</scope>
    <source>
        <strain evidence="2 3">Bh0001</strain>
    </source>
</reference>
<keyword evidence="1" id="KW-0812">Transmembrane</keyword>
<proteinExistence type="predicted"/>
<keyword evidence="1" id="KW-0472">Membrane</keyword>
<evidence type="ECO:0000256" key="1">
    <source>
        <dbReference type="SAM" id="Phobius"/>
    </source>
</evidence>